<evidence type="ECO:0000313" key="1">
    <source>
        <dbReference type="EMBL" id="MDQ0644069.1"/>
    </source>
</evidence>
<comment type="caution">
    <text evidence="1">The sequence shown here is derived from an EMBL/GenBank/DDBJ whole genome shotgun (WGS) entry which is preliminary data.</text>
</comment>
<dbReference type="InterPro" id="IPR036689">
    <property type="entry name" value="ESAT-6-like_sf"/>
</dbReference>
<accession>A0ABU0P9R2</accession>
<name>A0ABU0P9R2_9MICO</name>
<protein>
    <submittedName>
        <fullName evidence="1">Uncharacterized protein YukE</fullName>
    </submittedName>
</protein>
<dbReference type="Proteomes" id="UP001239085">
    <property type="component" value="Unassembled WGS sequence"/>
</dbReference>
<keyword evidence="2" id="KW-1185">Reference proteome</keyword>
<organism evidence="1 2">
    <name type="scientific">Microbacterium murale</name>
    <dbReference type="NCBI Taxonomy" id="1081040"/>
    <lineage>
        <taxon>Bacteria</taxon>
        <taxon>Bacillati</taxon>
        <taxon>Actinomycetota</taxon>
        <taxon>Actinomycetes</taxon>
        <taxon>Micrococcales</taxon>
        <taxon>Microbacteriaceae</taxon>
        <taxon>Microbacterium</taxon>
    </lineage>
</organism>
<dbReference type="EMBL" id="JAUSXK010000001">
    <property type="protein sequence ID" value="MDQ0644069.1"/>
    <property type="molecule type" value="Genomic_DNA"/>
</dbReference>
<evidence type="ECO:0000313" key="2">
    <source>
        <dbReference type="Proteomes" id="UP001239085"/>
    </source>
</evidence>
<gene>
    <name evidence="1" type="ORF">QFZ46_002229</name>
</gene>
<dbReference type="Gene3D" id="1.10.287.1060">
    <property type="entry name" value="ESAT-6-like"/>
    <property type="match status" value="1"/>
</dbReference>
<dbReference type="SUPFAM" id="SSF140453">
    <property type="entry name" value="EsxAB dimer-like"/>
    <property type="match status" value="1"/>
</dbReference>
<proteinExistence type="predicted"/>
<reference evidence="1 2" key="1">
    <citation type="submission" date="2023-07" db="EMBL/GenBank/DDBJ databases">
        <title>Comparative genomics of wheat-associated soil bacteria to identify genetic determinants of phenazine resistance.</title>
        <authorList>
            <person name="Mouncey N."/>
        </authorList>
    </citation>
    <scope>NUCLEOTIDE SEQUENCE [LARGE SCALE GENOMIC DNA]</scope>
    <source>
        <strain evidence="1 2">W2I7</strain>
    </source>
</reference>
<sequence>MTGQHTYETSDIRGLESALKQLQGYCSDLQAHAMAATAAVDSQWQGVANAEFVNAVQIWQVGASVLTSHAEFLATWAGVAATEYETAQTSMTTNWAG</sequence>
<dbReference type="RefSeq" id="WP_307361395.1">
    <property type="nucleotide sequence ID" value="NZ_JAUSXK010000001.1"/>
</dbReference>